<protein>
    <recommendedName>
        <fullName evidence="3">SAV-6107-like HEPN domain-containing protein</fullName>
    </recommendedName>
</protein>
<comment type="caution">
    <text evidence="1">The sequence shown here is derived from an EMBL/GenBank/DDBJ whole genome shotgun (WGS) entry which is preliminary data.</text>
</comment>
<sequence>MSAAREYKEVVAGITAAAAALHERDRGRATDLARERIRLHTEMLGAGERAALTRFAVELHWEAALEALWMESWMKLRPRPGPDPDADPADLDRFDAELERRSADLLDAVRRRRFGLPPLR</sequence>
<dbReference type="RefSeq" id="WP_241035760.1">
    <property type="nucleotide sequence ID" value="NZ_BAAAJF010000078.1"/>
</dbReference>
<gene>
    <name evidence="1" type="ORF">MMF94_08525</name>
</gene>
<dbReference type="EMBL" id="JAKXMK010000007">
    <property type="protein sequence ID" value="MCH6165724.1"/>
    <property type="molecule type" value="Genomic_DNA"/>
</dbReference>
<dbReference type="Proteomes" id="UP001299970">
    <property type="component" value="Unassembled WGS sequence"/>
</dbReference>
<proteinExistence type="predicted"/>
<keyword evidence="2" id="KW-1185">Reference proteome</keyword>
<accession>A0ABS9TB13</accession>
<evidence type="ECO:0000313" key="2">
    <source>
        <dbReference type="Proteomes" id="UP001299970"/>
    </source>
</evidence>
<organism evidence="1 2">
    <name type="scientific">Pseudonocardia alaniniphila</name>
    <dbReference type="NCBI Taxonomy" id="75291"/>
    <lineage>
        <taxon>Bacteria</taxon>
        <taxon>Bacillati</taxon>
        <taxon>Actinomycetota</taxon>
        <taxon>Actinomycetes</taxon>
        <taxon>Pseudonocardiales</taxon>
        <taxon>Pseudonocardiaceae</taxon>
        <taxon>Pseudonocardia</taxon>
    </lineage>
</organism>
<name>A0ABS9TB13_9PSEU</name>
<reference evidence="1 2" key="1">
    <citation type="submission" date="2022-03" db="EMBL/GenBank/DDBJ databases">
        <title>Pseudonocardia alaer sp. nov., a novel actinomycete isolated from reed forest soil.</title>
        <authorList>
            <person name="Wang L."/>
        </authorList>
    </citation>
    <scope>NUCLEOTIDE SEQUENCE [LARGE SCALE GENOMIC DNA]</scope>
    <source>
        <strain evidence="1 2">Y-16303</strain>
    </source>
</reference>
<evidence type="ECO:0000313" key="1">
    <source>
        <dbReference type="EMBL" id="MCH6165724.1"/>
    </source>
</evidence>
<evidence type="ECO:0008006" key="3">
    <source>
        <dbReference type="Google" id="ProtNLM"/>
    </source>
</evidence>